<dbReference type="Pfam" id="PF07722">
    <property type="entry name" value="Peptidase_C26"/>
    <property type="match status" value="1"/>
</dbReference>
<evidence type="ECO:0000313" key="3">
    <source>
        <dbReference type="Proteomes" id="UP000260943"/>
    </source>
</evidence>
<dbReference type="InterPro" id="IPR044668">
    <property type="entry name" value="PuuD-like"/>
</dbReference>
<protein>
    <submittedName>
        <fullName evidence="2">Gamma-glutamyl-gamma-aminobutyrate hydrolase family protein</fullName>
    </submittedName>
</protein>
<dbReference type="GO" id="GO:0006598">
    <property type="term" value="P:polyamine catabolic process"/>
    <property type="evidence" value="ECO:0007669"/>
    <property type="project" value="TreeGrafter"/>
</dbReference>
<dbReference type="PANTHER" id="PTHR43235:SF1">
    <property type="entry name" value="GLUTAMINE AMIDOTRANSFERASE PB2B2.05-RELATED"/>
    <property type="match status" value="1"/>
</dbReference>
<dbReference type="PANTHER" id="PTHR43235">
    <property type="entry name" value="GLUTAMINE AMIDOTRANSFERASE PB2B2.05-RELATED"/>
    <property type="match status" value="1"/>
</dbReference>
<dbReference type="EMBL" id="QSRJ01000008">
    <property type="protein sequence ID" value="RGL09633.1"/>
    <property type="molecule type" value="Genomic_DNA"/>
</dbReference>
<dbReference type="SUPFAM" id="SSF52317">
    <property type="entry name" value="Class I glutamine amidotransferase-like"/>
    <property type="match status" value="1"/>
</dbReference>
<keyword evidence="2" id="KW-0378">Hydrolase</keyword>
<comment type="caution">
    <text evidence="2">The sequence shown here is derived from an EMBL/GenBank/DDBJ whole genome shotgun (WGS) entry which is preliminary data.</text>
</comment>
<dbReference type="AlphaFoldDB" id="A0A3E4QRV6"/>
<evidence type="ECO:0000256" key="1">
    <source>
        <dbReference type="SAM" id="MobiDB-lite"/>
    </source>
</evidence>
<dbReference type="RefSeq" id="WP_117679782.1">
    <property type="nucleotide sequence ID" value="NZ_JAQCWE010000003.1"/>
</dbReference>
<proteinExistence type="predicted"/>
<organism evidence="2 3">
    <name type="scientific">Collinsella tanakaei</name>
    <dbReference type="NCBI Taxonomy" id="626935"/>
    <lineage>
        <taxon>Bacteria</taxon>
        <taxon>Bacillati</taxon>
        <taxon>Actinomycetota</taxon>
        <taxon>Coriobacteriia</taxon>
        <taxon>Coriobacteriales</taxon>
        <taxon>Coriobacteriaceae</taxon>
        <taxon>Collinsella</taxon>
    </lineage>
</organism>
<dbReference type="GO" id="GO:0005829">
    <property type="term" value="C:cytosol"/>
    <property type="evidence" value="ECO:0007669"/>
    <property type="project" value="TreeGrafter"/>
</dbReference>
<dbReference type="Gene3D" id="3.40.50.880">
    <property type="match status" value="1"/>
</dbReference>
<feature type="compositionally biased region" description="Polar residues" evidence="1">
    <location>
        <begin position="1"/>
        <end position="15"/>
    </location>
</feature>
<dbReference type="GO" id="GO:0033969">
    <property type="term" value="F:gamma-glutamyl-gamma-aminobutyrate hydrolase activity"/>
    <property type="evidence" value="ECO:0007669"/>
    <property type="project" value="TreeGrafter"/>
</dbReference>
<dbReference type="InterPro" id="IPR011697">
    <property type="entry name" value="Peptidase_C26"/>
</dbReference>
<name>A0A3E4QRV6_9ACTN</name>
<dbReference type="PROSITE" id="PS51273">
    <property type="entry name" value="GATASE_TYPE_1"/>
    <property type="match status" value="1"/>
</dbReference>
<accession>A0A3E4QRV6</accession>
<gene>
    <name evidence="2" type="ORF">DXC81_07000</name>
</gene>
<sequence length="271" mass="28942">MTTFAPTMTTASSANGAPGAADAPSKRPVILVAPRWQEMERTLEVPEQLAPEEAMACVFADAILAAGGLPLMMPLTDDDDVLETMLAMCDGVAVPGGQDVNPALWGDESPYDESLLCGVRDAFELKLVRRVLELDKPLFATCRGMQLLNVALGGSLCMDVPGIAPLEGTGLWRHAMVLTDPAHPVDVEDGTLLARCIGGAGQIQANSSHHCCVDKMGEGVRLVARATDGIPEAIEVPSARFCLGVQWHPEYTWQRIATDFAIWRAFVEACG</sequence>
<reference evidence="2 3" key="1">
    <citation type="submission" date="2018-08" db="EMBL/GenBank/DDBJ databases">
        <title>A genome reference for cultivated species of the human gut microbiota.</title>
        <authorList>
            <person name="Zou Y."/>
            <person name="Xue W."/>
            <person name="Luo G."/>
        </authorList>
    </citation>
    <scope>NUCLEOTIDE SEQUENCE [LARGE SCALE GENOMIC DNA]</scope>
    <source>
        <strain evidence="2 3">TF08-14</strain>
    </source>
</reference>
<dbReference type="InterPro" id="IPR029062">
    <property type="entry name" value="Class_I_gatase-like"/>
</dbReference>
<feature type="region of interest" description="Disordered" evidence="1">
    <location>
        <begin position="1"/>
        <end position="25"/>
    </location>
</feature>
<dbReference type="Proteomes" id="UP000260943">
    <property type="component" value="Unassembled WGS sequence"/>
</dbReference>
<evidence type="ECO:0000313" key="2">
    <source>
        <dbReference type="EMBL" id="RGL09633.1"/>
    </source>
</evidence>
<dbReference type="CDD" id="cd01745">
    <property type="entry name" value="GATase1_2"/>
    <property type="match status" value="1"/>
</dbReference>